<sequence length="392" mass="41518">MQAELPCASARSSSLSPISKSHILGVASPTASVSPLPSPIEKDGFAQAASPYSLVKSAATSPPGANSGVVLVASPCASMKSTESENVENVSALLQHNNAAVVVPDGSITKPLMPSSSLQAVTGGAQAENLQHGGAATPVPKKPINRLIDAVRSLSPAALKSSASSVCSVISTNDWAPHQEFDTFHHSTFFPEQGGFSPSNSIKRIFDYEALSPEPSSLFDTWGVEFNVEYGAKRQKTQNARSALLDEIESANSMLMDTITDIADDNSSSGGTLIKLSYTAVSLAPDLRSLFATSEMPIVMPVKLLVPADYPMSSPVIVNDQNGEQQRTMFSDVISSAANMTFQDILYGIPEPRSIMETVRAWDASVRRAVVEFAQQLGGGTVSSMYGRWENC</sequence>
<gene>
    <name evidence="2" type="ORF">EJB05_47041</name>
</gene>
<keyword evidence="3" id="KW-1185">Reference proteome</keyword>
<dbReference type="AlphaFoldDB" id="A0A5J9T6N7"/>
<dbReference type="PANTHER" id="PTHR33137:SF42">
    <property type="entry name" value="MEDIATOR COMPLEX SUBUNIT 15 KIX DOMAIN-CONTAINING PROTEIN"/>
    <property type="match status" value="1"/>
</dbReference>
<comment type="caution">
    <text evidence="2">The sequence shown here is derived from an EMBL/GenBank/DDBJ whole genome shotgun (WGS) entry which is preliminary data.</text>
</comment>
<feature type="non-terminal residue" evidence="2">
    <location>
        <position position="392"/>
    </location>
</feature>
<dbReference type="OrthoDB" id="1643751at2759"/>
<proteinExistence type="predicted"/>
<feature type="domain" description="ARC105/Med15 mediator subunit C-terminal" evidence="1">
    <location>
        <begin position="291"/>
        <end position="367"/>
    </location>
</feature>
<dbReference type="Gramene" id="TVU07002">
    <property type="protein sequence ID" value="TVU07002"/>
    <property type="gene ID" value="EJB05_47041"/>
</dbReference>
<evidence type="ECO:0000313" key="2">
    <source>
        <dbReference type="EMBL" id="TVU07002.1"/>
    </source>
</evidence>
<dbReference type="Proteomes" id="UP000324897">
    <property type="component" value="Unassembled WGS sequence"/>
</dbReference>
<dbReference type="GO" id="GO:0031490">
    <property type="term" value="F:chromatin DNA binding"/>
    <property type="evidence" value="ECO:0007669"/>
    <property type="project" value="InterPro"/>
</dbReference>
<dbReference type="Pfam" id="PF21539">
    <property type="entry name" value="Med15_C"/>
    <property type="match status" value="1"/>
</dbReference>
<evidence type="ECO:0000313" key="3">
    <source>
        <dbReference type="Proteomes" id="UP000324897"/>
    </source>
</evidence>
<dbReference type="InterPro" id="IPR048386">
    <property type="entry name" value="Med15_C"/>
</dbReference>
<protein>
    <recommendedName>
        <fullName evidence="1">ARC105/Med15 mediator subunit C-terminal domain-containing protein</fullName>
    </recommendedName>
</protein>
<dbReference type="InterPro" id="IPR044661">
    <property type="entry name" value="MED15a/b/c-like"/>
</dbReference>
<dbReference type="PANTHER" id="PTHR33137">
    <property type="entry name" value="MEDIATOR OF RNA POLYMERASE II TRANSCRIPTION SUBUNIT 15A-RELATED"/>
    <property type="match status" value="1"/>
</dbReference>
<accession>A0A5J9T6N7</accession>
<dbReference type="GO" id="GO:0003713">
    <property type="term" value="F:transcription coactivator activity"/>
    <property type="evidence" value="ECO:0007669"/>
    <property type="project" value="InterPro"/>
</dbReference>
<name>A0A5J9T6N7_9POAL</name>
<dbReference type="EMBL" id="RWGY01000045">
    <property type="protein sequence ID" value="TVU07002.1"/>
    <property type="molecule type" value="Genomic_DNA"/>
</dbReference>
<organism evidence="2 3">
    <name type="scientific">Eragrostis curvula</name>
    <name type="common">weeping love grass</name>
    <dbReference type="NCBI Taxonomy" id="38414"/>
    <lineage>
        <taxon>Eukaryota</taxon>
        <taxon>Viridiplantae</taxon>
        <taxon>Streptophyta</taxon>
        <taxon>Embryophyta</taxon>
        <taxon>Tracheophyta</taxon>
        <taxon>Spermatophyta</taxon>
        <taxon>Magnoliopsida</taxon>
        <taxon>Liliopsida</taxon>
        <taxon>Poales</taxon>
        <taxon>Poaceae</taxon>
        <taxon>PACMAD clade</taxon>
        <taxon>Chloridoideae</taxon>
        <taxon>Eragrostideae</taxon>
        <taxon>Eragrostidinae</taxon>
        <taxon>Eragrostis</taxon>
    </lineage>
</organism>
<evidence type="ECO:0000259" key="1">
    <source>
        <dbReference type="Pfam" id="PF21539"/>
    </source>
</evidence>
<reference evidence="2 3" key="1">
    <citation type="journal article" date="2019" name="Sci. Rep.">
        <title>A high-quality genome of Eragrostis curvula grass provides insights into Poaceae evolution and supports new strategies to enhance forage quality.</title>
        <authorList>
            <person name="Carballo J."/>
            <person name="Santos B.A.C.M."/>
            <person name="Zappacosta D."/>
            <person name="Garbus I."/>
            <person name="Selva J.P."/>
            <person name="Gallo C.A."/>
            <person name="Diaz A."/>
            <person name="Albertini E."/>
            <person name="Caccamo M."/>
            <person name="Echenique V."/>
        </authorList>
    </citation>
    <scope>NUCLEOTIDE SEQUENCE [LARGE SCALE GENOMIC DNA]</scope>
    <source>
        <strain evidence="3">cv. Victoria</strain>
        <tissue evidence="2">Leaf</tissue>
    </source>
</reference>